<dbReference type="InterPro" id="IPR036388">
    <property type="entry name" value="WH-like_DNA-bd_sf"/>
</dbReference>
<dbReference type="AlphaFoldDB" id="A0A0C3QMC4"/>
<dbReference type="GO" id="GO:0005662">
    <property type="term" value="C:DNA replication factor A complex"/>
    <property type="evidence" value="ECO:0007669"/>
    <property type="project" value="TreeGrafter"/>
</dbReference>
<gene>
    <name evidence="6" type="ORF">M407DRAFT_72430</name>
</gene>
<dbReference type="GO" id="GO:0003697">
    <property type="term" value="F:single-stranded DNA binding"/>
    <property type="evidence" value="ECO:0007669"/>
    <property type="project" value="TreeGrafter"/>
</dbReference>
<name>A0A0C3QMC4_9AGAM</name>
<dbReference type="GO" id="GO:0000781">
    <property type="term" value="C:chromosome, telomeric region"/>
    <property type="evidence" value="ECO:0007669"/>
    <property type="project" value="TreeGrafter"/>
</dbReference>
<dbReference type="PANTHER" id="PTHR13989">
    <property type="entry name" value="REPLICATION PROTEIN A-RELATED"/>
    <property type="match status" value="1"/>
</dbReference>
<evidence type="ECO:0000256" key="1">
    <source>
        <dbReference type="ARBA" id="ARBA00004123"/>
    </source>
</evidence>
<dbReference type="Gene3D" id="2.40.50.140">
    <property type="entry name" value="Nucleic acid-binding proteins"/>
    <property type="match status" value="1"/>
</dbReference>
<evidence type="ECO:0000256" key="3">
    <source>
        <dbReference type="ARBA" id="ARBA00023125"/>
    </source>
</evidence>
<dbReference type="EMBL" id="KN823000">
    <property type="protein sequence ID" value="KIO27969.1"/>
    <property type="molecule type" value="Genomic_DNA"/>
</dbReference>
<proteinExistence type="inferred from homology"/>
<organism evidence="6 7">
    <name type="scientific">Tulasnella calospora MUT 4182</name>
    <dbReference type="NCBI Taxonomy" id="1051891"/>
    <lineage>
        <taxon>Eukaryota</taxon>
        <taxon>Fungi</taxon>
        <taxon>Dikarya</taxon>
        <taxon>Basidiomycota</taxon>
        <taxon>Agaricomycotina</taxon>
        <taxon>Agaricomycetes</taxon>
        <taxon>Cantharellales</taxon>
        <taxon>Tulasnellaceae</taxon>
        <taxon>Tulasnella</taxon>
    </lineage>
</organism>
<protein>
    <recommendedName>
        <fullName evidence="5">Replication protein A C-terminal domain-containing protein</fullName>
    </recommendedName>
</protein>
<dbReference type="InterPro" id="IPR014892">
    <property type="entry name" value="RPA_C"/>
</dbReference>
<dbReference type="STRING" id="1051891.A0A0C3QMC4"/>
<comment type="similarity">
    <text evidence="2">Belongs to the replication factor A protein 2 family.</text>
</comment>
<dbReference type="GO" id="GO:0006289">
    <property type="term" value="P:nucleotide-excision repair"/>
    <property type="evidence" value="ECO:0007669"/>
    <property type="project" value="TreeGrafter"/>
</dbReference>
<dbReference type="GO" id="GO:0000724">
    <property type="term" value="P:double-strand break repair via homologous recombination"/>
    <property type="evidence" value="ECO:0007669"/>
    <property type="project" value="TreeGrafter"/>
</dbReference>
<dbReference type="SUPFAM" id="SSF50249">
    <property type="entry name" value="Nucleic acid-binding proteins"/>
    <property type="match status" value="1"/>
</dbReference>
<dbReference type="InterPro" id="IPR040260">
    <property type="entry name" value="RFA2-like"/>
</dbReference>
<feature type="non-terminal residue" evidence="6">
    <location>
        <position position="1"/>
    </location>
</feature>
<dbReference type="Proteomes" id="UP000054248">
    <property type="component" value="Unassembled WGS sequence"/>
</dbReference>
<feature type="domain" description="Replication protein A C-terminal" evidence="5">
    <location>
        <begin position="88"/>
        <end position="188"/>
    </location>
</feature>
<keyword evidence="3" id="KW-0238">DNA-binding</keyword>
<evidence type="ECO:0000313" key="6">
    <source>
        <dbReference type="EMBL" id="KIO27969.1"/>
    </source>
</evidence>
<dbReference type="Gene3D" id="1.10.10.10">
    <property type="entry name" value="Winged helix-like DNA-binding domain superfamily/Winged helix DNA-binding domain"/>
    <property type="match status" value="1"/>
</dbReference>
<dbReference type="InterPro" id="IPR036390">
    <property type="entry name" value="WH_DNA-bd_sf"/>
</dbReference>
<dbReference type="PANTHER" id="PTHR13989:SF16">
    <property type="entry name" value="REPLICATION PROTEIN A2"/>
    <property type="match status" value="1"/>
</dbReference>
<dbReference type="GO" id="GO:0006260">
    <property type="term" value="P:DNA replication"/>
    <property type="evidence" value="ECO:0007669"/>
    <property type="project" value="TreeGrafter"/>
</dbReference>
<comment type="subcellular location">
    <subcellularLocation>
        <location evidence="1">Nucleus</location>
    </subcellularLocation>
</comment>
<sequence>VNQQATNLVMTIDDGTGQIEARQWLDGSSGMDLEQLMEKQGVRENEWIRVLGTVKHFGGKRHFNAMVIRAVTDPHEIYFSMLEALQVHMLYTRGPPAGASQGLSNNSQYAYNAATSTSNAGSALGGFAHLPAMERKIVQHIINSAPDEEGIHVTDLTRGLGPNVNAEDVSNALDRLTEAGHIFNTIDEFHYQIST</sequence>
<evidence type="ECO:0000256" key="4">
    <source>
        <dbReference type="ARBA" id="ARBA00023242"/>
    </source>
</evidence>
<evidence type="ECO:0000313" key="7">
    <source>
        <dbReference type="Proteomes" id="UP000054248"/>
    </source>
</evidence>
<evidence type="ECO:0000256" key="2">
    <source>
        <dbReference type="ARBA" id="ARBA00007815"/>
    </source>
</evidence>
<reference evidence="7" key="2">
    <citation type="submission" date="2015-01" db="EMBL/GenBank/DDBJ databases">
        <title>Evolutionary Origins and Diversification of the Mycorrhizal Mutualists.</title>
        <authorList>
            <consortium name="DOE Joint Genome Institute"/>
            <consortium name="Mycorrhizal Genomics Consortium"/>
            <person name="Kohler A."/>
            <person name="Kuo A."/>
            <person name="Nagy L.G."/>
            <person name="Floudas D."/>
            <person name="Copeland A."/>
            <person name="Barry K.W."/>
            <person name="Cichocki N."/>
            <person name="Veneault-Fourrey C."/>
            <person name="LaButti K."/>
            <person name="Lindquist E.A."/>
            <person name="Lipzen A."/>
            <person name="Lundell T."/>
            <person name="Morin E."/>
            <person name="Murat C."/>
            <person name="Riley R."/>
            <person name="Ohm R."/>
            <person name="Sun H."/>
            <person name="Tunlid A."/>
            <person name="Henrissat B."/>
            <person name="Grigoriev I.V."/>
            <person name="Hibbett D.S."/>
            <person name="Martin F."/>
        </authorList>
    </citation>
    <scope>NUCLEOTIDE SEQUENCE [LARGE SCALE GENOMIC DNA]</scope>
    <source>
        <strain evidence="7">MUT 4182</strain>
    </source>
</reference>
<dbReference type="OrthoDB" id="25571at2759"/>
<keyword evidence="7" id="KW-1185">Reference proteome</keyword>
<reference evidence="6 7" key="1">
    <citation type="submission" date="2014-04" db="EMBL/GenBank/DDBJ databases">
        <authorList>
            <consortium name="DOE Joint Genome Institute"/>
            <person name="Kuo A."/>
            <person name="Girlanda M."/>
            <person name="Perotto S."/>
            <person name="Kohler A."/>
            <person name="Nagy L.G."/>
            <person name="Floudas D."/>
            <person name="Copeland A."/>
            <person name="Barry K.W."/>
            <person name="Cichocki N."/>
            <person name="Veneault-Fourrey C."/>
            <person name="LaButti K."/>
            <person name="Lindquist E.A."/>
            <person name="Lipzen A."/>
            <person name="Lundell T."/>
            <person name="Morin E."/>
            <person name="Murat C."/>
            <person name="Sun H."/>
            <person name="Tunlid A."/>
            <person name="Henrissat B."/>
            <person name="Grigoriev I.V."/>
            <person name="Hibbett D.S."/>
            <person name="Martin F."/>
            <person name="Nordberg H.P."/>
            <person name="Cantor M.N."/>
            <person name="Hua S.X."/>
        </authorList>
    </citation>
    <scope>NUCLEOTIDE SEQUENCE [LARGE SCALE GENOMIC DNA]</scope>
    <source>
        <strain evidence="6 7">MUT 4182</strain>
    </source>
</reference>
<dbReference type="Pfam" id="PF08784">
    <property type="entry name" value="RPA_C"/>
    <property type="match status" value="1"/>
</dbReference>
<dbReference type="CDD" id="cd04478">
    <property type="entry name" value="RPA2_DBD_D"/>
    <property type="match status" value="1"/>
</dbReference>
<dbReference type="GO" id="GO:0035861">
    <property type="term" value="C:site of double-strand break"/>
    <property type="evidence" value="ECO:0007669"/>
    <property type="project" value="TreeGrafter"/>
</dbReference>
<dbReference type="InterPro" id="IPR012340">
    <property type="entry name" value="NA-bd_OB-fold"/>
</dbReference>
<evidence type="ECO:0000259" key="5">
    <source>
        <dbReference type="Pfam" id="PF08784"/>
    </source>
</evidence>
<dbReference type="SUPFAM" id="SSF46785">
    <property type="entry name" value="Winged helix' DNA-binding domain"/>
    <property type="match status" value="1"/>
</dbReference>
<keyword evidence="4" id="KW-0539">Nucleus</keyword>
<dbReference type="HOGENOM" id="CLU_051033_0_1_1"/>
<accession>A0A0C3QMC4</accession>